<dbReference type="OrthoDB" id="9796672at2"/>
<dbReference type="InterPro" id="IPR043130">
    <property type="entry name" value="CDP-OH_PTrfase_TM_dom"/>
</dbReference>
<protein>
    <submittedName>
        <fullName evidence="13">CDP-diacylglycerol--glycerol-3-phosphate 3-phosphatidyltransferase</fullName>
    </submittedName>
</protein>
<keyword evidence="8 12" id="KW-0472">Membrane</keyword>
<dbReference type="AlphaFoldDB" id="A0A1I2PKS4"/>
<evidence type="ECO:0000256" key="9">
    <source>
        <dbReference type="ARBA" id="ARBA00023209"/>
    </source>
</evidence>
<keyword evidence="6 12" id="KW-1133">Transmembrane helix</keyword>
<evidence type="ECO:0000256" key="3">
    <source>
        <dbReference type="ARBA" id="ARBA00022516"/>
    </source>
</evidence>
<dbReference type="EMBL" id="FOOY01000005">
    <property type="protein sequence ID" value="SFG16772.1"/>
    <property type="molecule type" value="Genomic_DNA"/>
</dbReference>
<dbReference type="GO" id="GO:0016020">
    <property type="term" value="C:membrane"/>
    <property type="evidence" value="ECO:0007669"/>
    <property type="project" value="UniProtKB-SubCell"/>
</dbReference>
<dbReference type="InterPro" id="IPR000462">
    <property type="entry name" value="CDP-OH_P_trans"/>
</dbReference>
<keyword evidence="5 12" id="KW-0812">Transmembrane</keyword>
<reference evidence="14" key="1">
    <citation type="submission" date="2016-10" db="EMBL/GenBank/DDBJ databases">
        <authorList>
            <person name="Varghese N."/>
            <person name="Submissions S."/>
        </authorList>
    </citation>
    <scope>NUCLEOTIDE SEQUENCE [LARGE SCALE GENOMIC DNA]</scope>
    <source>
        <strain evidence="14">ATCC 700379</strain>
    </source>
</reference>
<evidence type="ECO:0000256" key="12">
    <source>
        <dbReference type="SAM" id="Phobius"/>
    </source>
</evidence>
<dbReference type="STRING" id="269670.SAMN02982927_00872"/>
<evidence type="ECO:0000256" key="4">
    <source>
        <dbReference type="ARBA" id="ARBA00022679"/>
    </source>
</evidence>
<dbReference type="Pfam" id="PF01066">
    <property type="entry name" value="CDP-OH_P_transf"/>
    <property type="match status" value="1"/>
</dbReference>
<name>A0A1I2PKS4_9BACL</name>
<keyword evidence="10" id="KW-1208">Phospholipid metabolism</keyword>
<keyword evidence="4 11" id="KW-0808">Transferase</keyword>
<evidence type="ECO:0000313" key="14">
    <source>
        <dbReference type="Proteomes" id="UP000198752"/>
    </source>
</evidence>
<organism evidence="13 14">
    <name type="scientific">Sporolactobacillus nakayamae</name>
    <dbReference type="NCBI Taxonomy" id="269670"/>
    <lineage>
        <taxon>Bacteria</taxon>
        <taxon>Bacillati</taxon>
        <taxon>Bacillota</taxon>
        <taxon>Bacilli</taxon>
        <taxon>Bacillales</taxon>
        <taxon>Sporolactobacillaceae</taxon>
        <taxon>Sporolactobacillus</taxon>
    </lineage>
</organism>
<feature type="transmembrane region" description="Helical" evidence="12">
    <location>
        <begin position="143"/>
        <end position="162"/>
    </location>
</feature>
<evidence type="ECO:0000256" key="7">
    <source>
        <dbReference type="ARBA" id="ARBA00023098"/>
    </source>
</evidence>
<evidence type="ECO:0000256" key="1">
    <source>
        <dbReference type="ARBA" id="ARBA00004141"/>
    </source>
</evidence>
<comment type="similarity">
    <text evidence="2 11">Belongs to the CDP-alcohol phosphatidyltransferase class-I family.</text>
</comment>
<keyword evidence="14" id="KW-1185">Reference proteome</keyword>
<accession>A0A1I2PKS4</accession>
<dbReference type="RefSeq" id="WP_093670430.1">
    <property type="nucleotide sequence ID" value="NZ_FOOY01000005.1"/>
</dbReference>
<gene>
    <name evidence="13" type="ORF">SAMN02982927_00872</name>
</gene>
<evidence type="ECO:0000256" key="2">
    <source>
        <dbReference type="ARBA" id="ARBA00010441"/>
    </source>
</evidence>
<dbReference type="InterPro" id="IPR050324">
    <property type="entry name" value="CDP-alcohol_PTase-I"/>
</dbReference>
<dbReference type="GO" id="GO:0016780">
    <property type="term" value="F:phosphotransferase activity, for other substituted phosphate groups"/>
    <property type="evidence" value="ECO:0007669"/>
    <property type="project" value="InterPro"/>
</dbReference>
<evidence type="ECO:0000256" key="6">
    <source>
        <dbReference type="ARBA" id="ARBA00022989"/>
    </source>
</evidence>
<evidence type="ECO:0000313" key="13">
    <source>
        <dbReference type="EMBL" id="SFG16772.1"/>
    </source>
</evidence>
<feature type="transmembrane region" description="Helical" evidence="12">
    <location>
        <begin position="118"/>
        <end position="137"/>
    </location>
</feature>
<evidence type="ECO:0000256" key="10">
    <source>
        <dbReference type="ARBA" id="ARBA00023264"/>
    </source>
</evidence>
<dbReference type="PROSITE" id="PS00379">
    <property type="entry name" value="CDP_ALCOHOL_P_TRANSF"/>
    <property type="match status" value="1"/>
</dbReference>
<dbReference type="Proteomes" id="UP000198752">
    <property type="component" value="Unassembled WGS sequence"/>
</dbReference>
<evidence type="ECO:0000256" key="11">
    <source>
        <dbReference type="RuleBase" id="RU003750"/>
    </source>
</evidence>
<evidence type="ECO:0000256" key="8">
    <source>
        <dbReference type="ARBA" id="ARBA00023136"/>
    </source>
</evidence>
<keyword evidence="7" id="KW-0443">Lipid metabolism</keyword>
<comment type="subcellular location">
    <subcellularLocation>
        <location evidence="1">Membrane</location>
        <topology evidence="1">Multi-pass membrane protein</topology>
    </subcellularLocation>
</comment>
<proteinExistence type="inferred from homology"/>
<keyword evidence="3" id="KW-0444">Lipid biosynthesis</keyword>
<sequence>MKHVPNILTVSRVIFTILMLLFYKDGWVFAGLYSAAVVSDLLDGFIARRTNNQSRFGARLDSFADMLMYLTLMVLVFYWAGELLVPLIPWIVLIAMIRIGNFLIAAYKYHAFAGLHTLANKLTGALLVLTPIVYFTFKNGGFFWIVCMIALCSAVEETLIHLTSSTLNENRRSIFFER</sequence>
<evidence type="ECO:0000256" key="5">
    <source>
        <dbReference type="ARBA" id="ARBA00022692"/>
    </source>
</evidence>
<dbReference type="Gene3D" id="1.20.120.1760">
    <property type="match status" value="1"/>
</dbReference>
<dbReference type="PANTHER" id="PTHR14269">
    <property type="entry name" value="CDP-DIACYLGLYCEROL--GLYCEROL-3-PHOSPHATE 3-PHOSPHATIDYLTRANSFERASE-RELATED"/>
    <property type="match status" value="1"/>
</dbReference>
<keyword evidence="9" id="KW-0594">Phospholipid biosynthesis</keyword>
<dbReference type="InterPro" id="IPR048254">
    <property type="entry name" value="CDP_ALCOHOL_P_TRANSF_CS"/>
</dbReference>
<dbReference type="GO" id="GO:0008654">
    <property type="term" value="P:phospholipid biosynthetic process"/>
    <property type="evidence" value="ECO:0007669"/>
    <property type="project" value="UniProtKB-KW"/>
</dbReference>